<gene>
    <name evidence="2" type="ORF">PENDEC_c031G06123</name>
</gene>
<dbReference type="AlphaFoldDB" id="A0A1V6NVU0"/>
<dbReference type="EMBL" id="MDYL01000031">
    <property type="protein sequence ID" value="OQD68749.1"/>
    <property type="molecule type" value="Genomic_DNA"/>
</dbReference>
<evidence type="ECO:0000313" key="3">
    <source>
        <dbReference type="Proteomes" id="UP000191522"/>
    </source>
</evidence>
<name>A0A1V6NVU0_PENDC</name>
<feature type="region of interest" description="Disordered" evidence="1">
    <location>
        <begin position="180"/>
        <end position="199"/>
    </location>
</feature>
<feature type="compositionally biased region" description="Low complexity" evidence="1">
    <location>
        <begin position="127"/>
        <end position="140"/>
    </location>
</feature>
<feature type="region of interest" description="Disordered" evidence="1">
    <location>
        <begin position="35"/>
        <end position="140"/>
    </location>
</feature>
<evidence type="ECO:0000256" key="1">
    <source>
        <dbReference type="SAM" id="MobiDB-lite"/>
    </source>
</evidence>
<proteinExistence type="predicted"/>
<sequence length="199" mass="21531">MAPSPPSRLDPPGPGSRRLTAFFDKAKARVASEAGVDVATMQARQDPQTAATGPENSLAISPSRPRDSSTFAVVVEPPRPREFATTAASTSTTQLRRSLRIANQREAAEPASRRREIRRVGDSLQEQSPQARRTAAASTPTRRIVVDTAEIGDLRREIETIRTQADSVLNRLRLLQTRGEHAESLTFSASAADNAPASH</sequence>
<evidence type="ECO:0000313" key="2">
    <source>
        <dbReference type="EMBL" id="OQD68749.1"/>
    </source>
</evidence>
<keyword evidence="3" id="KW-1185">Reference proteome</keyword>
<accession>A0A1V6NVU0</accession>
<feature type="compositionally biased region" description="Basic and acidic residues" evidence="1">
    <location>
        <begin position="106"/>
        <end position="121"/>
    </location>
</feature>
<reference evidence="3" key="1">
    <citation type="journal article" date="2017" name="Nat. Microbiol.">
        <title>Global analysis of biosynthetic gene clusters reveals vast potential of secondary metabolite production in Penicillium species.</title>
        <authorList>
            <person name="Nielsen J.C."/>
            <person name="Grijseels S."/>
            <person name="Prigent S."/>
            <person name="Ji B."/>
            <person name="Dainat J."/>
            <person name="Nielsen K.F."/>
            <person name="Frisvad J.C."/>
            <person name="Workman M."/>
            <person name="Nielsen J."/>
        </authorList>
    </citation>
    <scope>NUCLEOTIDE SEQUENCE [LARGE SCALE GENOMIC DNA]</scope>
    <source>
        <strain evidence="3">IBT 11843</strain>
    </source>
</reference>
<feature type="compositionally biased region" description="Low complexity" evidence="1">
    <location>
        <begin position="84"/>
        <end position="93"/>
    </location>
</feature>
<organism evidence="2 3">
    <name type="scientific">Penicillium decumbens</name>
    <dbReference type="NCBI Taxonomy" id="69771"/>
    <lineage>
        <taxon>Eukaryota</taxon>
        <taxon>Fungi</taxon>
        <taxon>Dikarya</taxon>
        <taxon>Ascomycota</taxon>
        <taxon>Pezizomycotina</taxon>
        <taxon>Eurotiomycetes</taxon>
        <taxon>Eurotiomycetidae</taxon>
        <taxon>Eurotiales</taxon>
        <taxon>Aspergillaceae</taxon>
        <taxon>Penicillium</taxon>
    </lineage>
</organism>
<comment type="caution">
    <text evidence="2">The sequence shown here is derived from an EMBL/GenBank/DDBJ whole genome shotgun (WGS) entry which is preliminary data.</text>
</comment>
<dbReference type="Proteomes" id="UP000191522">
    <property type="component" value="Unassembled WGS sequence"/>
</dbReference>
<feature type="compositionally biased region" description="Polar residues" evidence="1">
    <location>
        <begin position="42"/>
        <end position="60"/>
    </location>
</feature>
<protein>
    <submittedName>
        <fullName evidence="2">Uncharacterized protein</fullName>
    </submittedName>
</protein>